<dbReference type="SUPFAM" id="SSF56300">
    <property type="entry name" value="Metallo-dependent phosphatases"/>
    <property type="match status" value="1"/>
</dbReference>
<keyword evidence="4" id="KW-1185">Reference proteome</keyword>
<keyword evidence="2" id="KW-0479">Metal-binding</keyword>
<proteinExistence type="predicted"/>
<name>A0A5R8Y4G7_9BACT</name>
<feature type="binding site" evidence="2">
    <location>
        <position position="39"/>
    </location>
    <ligand>
        <name>Fe cation</name>
        <dbReference type="ChEBI" id="CHEBI:24875"/>
        <label>2</label>
    </ligand>
</feature>
<organism evidence="3 4">
    <name type="scientific">Arcobacter arenosus</name>
    <dbReference type="NCBI Taxonomy" id="2576037"/>
    <lineage>
        <taxon>Bacteria</taxon>
        <taxon>Pseudomonadati</taxon>
        <taxon>Campylobacterota</taxon>
        <taxon>Epsilonproteobacteria</taxon>
        <taxon>Campylobacterales</taxon>
        <taxon>Arcobacteraceae</taxon>
        <taxon>Arcobacter</taxon>
    </lineage>
</organism>
<dbReference type="EMBL" id="VANU01000001">
    <property type="protein sequence ID" value="TLP41014.1"/>
    <property type="molecule type" value="Genomic_DNA"/>
</dbReference>
<accession>A0A5R8Y4G7</accession>
<evidence type="ECO:0000313" key="4">
    <source>
        <dbReference type="Proteomes" id="UP000308901"/>
    </source>
</evidence>
<reference evidence="3 4" key="1">
    <citation type="submission" date="2019-05" db="EMBL/GenBank/DDBJ databases">
        <title>Arcobacter sp. nov., isolated from sea sediment.</title>
        <authorList>
            <person name="Kim W."/>
        </authorList>
    </citation>
    <scope>NUCLEOTIDE SEQUENCE [LARGE SCALE GENOMIC DNA]</scope>
    <source>
        <strain evidence="3 4">CAU 1517</strain>
    </source>
</reference>
<feature type="binding site" evidence="2">
    <location>
        <position position="40"/>
    </location>
    <ligand>
        <name>Fe cation</name>
        <dbReference type="ChEBI" id="CHEBI:24875"/>
        <label>1</label>
    </ligand>
</feature>
<feature type="binding site" evidence="2">
    <location>
        <position position="39"/>
    </location>
    <ligand>
        <name>Fe cation</name>
        <dbReference type="ChEBI" id="CHEBI:24875"/>
        <label>1</label>
    </ligand>
</feature>
<evidence type="ECO:0000256" key="2">
    <source>
        <dbReference type="PIRSR" id="PIRSR004789-51"/>
    </source>
</evidence>
<dbReference type="GO" id="GO:0004113">
    <property type="term" value="F:2',3'-cyclic-nucleotide 3'-phosphodiesterase activity"/>
    <property type="evidence" value="ECO:0007669"/>
    <property type="project" value="TreeGrafter"/>
</dbReference>
<feature type="binding site" evidence="2">
    <location>
        <position position="181"/>
    </location>
    <ligand>
        <name>Fe cation</name>
        <dbReference type="ChEBI" id="CHEBI:24875"/>
        <label>2</label>
    </ligand>
</feature>
<feature type="active site" description="Proton donor" evidence="1">
    <location>
        <position position="68"/>
    </location>
</feature>
<dbReference type="InterPro" id="IPR005235">
    <property type="entry name" value="YmdB-like"/>
</dbReference>
<dbReference type="OrthoDB" id="9801109at2"/>
<protein>
    <submittedName>
        <fullName evidence="3">YmdB family metallophosphoesterase</fullName>
    </submittedName>
</protein>
<dbReference type="Proteomes" id="UP000308901">
    <property type="component" value="Unassembled WGS sequence"/>
</dbReference>
<dbReference type="PANTHER" id="PTHR36303">
    <property type="entry name" value="2',3'-CYCLIC-NUCLEOTIDE 2'-PHOSPHODIESTERASE"/>
    <property type="match status" value="1"/>
</dbReference>
<gene>
    <name evidence="3" type="ORF">FDK22_03070</name>
</gene>
<dbReference type="AlphaFoldDB" id="A0A5R8Y4G7"/>
<dbReference type="InterPro" id="IPR029052">
    <property type="entry name" value="Metallo-depent_PP-like"/>
</dbReference>
<evidence type="ECO:0000313" key="3">
    <source>
        <dbReference type="EMBL" id="TLP41014.1"/>
    </source>
</evidence>
<dbReference type="RefSeq" id="WP_138151416.1">
    <property type="nucleotide sequence ID" value="NZ_VANU01000001.1"/>
</dbReference>
<comment type="caution">
    <text evidence="3">The sequence shown here is derived from an EMBL/GenBank/DDBJ whole genome shotgun (WGS) entry which is preliminary data.</text>
</comment>
<feature type="binding site" evidence="2">
    <location>
        <position position="67"/>
    </location>
    <ligand>
        <name>Fe cation</name>
        <dbReference type="ChEBI" id="CHEBI:24875"/>
        <label>2</label>
    </ligand>
</feature>
<evidence type="ECO:0000256" key="1">
    <source>
        <dbReference type="PIRSR" id="PIRSR004789-50"/>
    </source>
</evidence>
<dbReference type="PIRSF" id="PIRSF004789">
    <property type="entry name" value="DR1281"/>
    <property type="match status" value="1"/>
</dbReference>
<dbReference type="PANTHER" id="PTHR36303:SF1">
    <property type="entry name" value="2',3'-CYCLIC-NUCLEOTIDE 2'-PHOSPHODIESTERASE"/>
    <property type="match status" value="1"/>
</dbReference>
<dbReference type="GO" id="GO:0046872">
    <property type="term" value="F:metal ion binding"/>
    <property type="evidence" value="ECO:0007669"/>
    <property type="project" value="UniProtKB-KW"/>
</dbReference>
<feature type="binding site" evidence="2">
    <location>
        <position position="183"/>
    </location>
    <ligand>
        <name>Fe cation</name>
        <dbReference type="ChEBI" id="CHEBI:24875"/>
        <label>1</label>
    </ligand>
</feature>
<feature type="binding site" evidence="2">
    <location>
        <position position="156"/>
    </location>
    <ligand>
        <name>Fe cation</name>
        <dbReference type="ChEBI" id="CHEBI:24875"/>
        <label>2</label>
    </ligand>
</feature>
<sequence>MRIAFIGDIVGRPGRRIIKENLSKIKNEYNIDFVIANAENASHGFGLTVKNCNELLKCGIDVITGGNHSFDKKQEMFALLETPYVLRPDNYPEGVPGSGLKIFEIKDSEDKIEKLAVLNLMGQFSMPTVENPFNWAKRKVEELNQQGIKNIFVDFHGEATSEKRVIFMMLKGKVSGICGTHTHVGTDDLQVIDGTSYLTDIGLTGCRDNIIGMNEKIPIQKATTGIGGHFEVPNACKSILQMMVLEIQDGKTIESFKLKKYCDRAEIIKTEAIFD</sequence>
<dbReference type="Gene3D" id="3.60.21.10">
    <property type="match status" value="1"/>
</dbReference>
<feature type="binding site" evidence="2">
    <location>
        <position position="8"/>
    </location>
    <ligand>
        <name>Fe cation</name>
        <dbReference type="ChEBI" id="CHEBI:24875"/>
        <label>1</label>
    </ligand>
</feature>
<dbReference type="Pfam" id="PF13277">
    <property type="entry name" value="YmdB"/>
    <property type="match status" value="1"/>
</dbReference>